<evidence type="ECO:0000259" key="2">
    <source>
        <dbReference type="Pfam" id="PF19089"/>
    </source>
</evidence>
<sequence>MKKTVALFMASAFALTYSTAQEKVSETFNSFKIVNANSTKTLKKREFRYIIEHRFGDIAGEMGGVQTGFGFDNAADIRFGFDFGLSDKWMVGIARSKGANQPYRSLLDASTKYLLLEQTKDLSVPVSMAITGTMYYTYQQATDDLTQVNSFPTRVDRFAYASQLIVTHKLNERLSFAVLPTYVYRNYVLAKDNNMLFSVGGAANLKLTKSLGIIAEYFYGIGNTVARDASNTNSLGFALEWKTNGHCFHFNFTNARGMGELQYIANTESQWTEGEFRFGFGISRTFKY</sequence>
<evidence type="ECO:0000313" key="4">
    <source>
        <dbReference type="Proteomes" id="UP000236454"/>
    </source>
</evidence>
<dbReference type="Proteomes" id="UP000236454">
    <property type="component" value="Unassembled WGS sequence"/>
</dbReference>
<feature type="chain" id="PRO_5014601967" description="DUF5777 domain-containing protein" evidence="1">
    <location>
        <begin position="21"/>
        <end position="288"/>
    </location>
</feature>
<dbReference type="STRING" id="477690.SAMN05216474_2316"/>
<name>A0A1I7AQK5_9FLAO</name>
<dbReference type="Pfam" id="PF19089">
    <property type="entry name" value="DUF5777"/>
    <property type="match status" value="1"/>
</dbReference>
<feature type="signal peptide" evidence="1">
    <location>
        <begin position="1"/>
        <end position="20"/>
    </location>
</feature>
<accession>A0A1I7AQK5</accession>
<reference evidence="3 4" key="1">
    <citation type="submission" date="2016-10" db="EMBL/GenBank/DDBJ databases">
        <authorList>
            <person name="de Groot N.N."/>
        </authorList>
    </citation>
    <scope>NUCLEOTIDE SEQUENCE [LARGE SCALE GENOMIC DNA]</scope>
    <source>
        <strain evidence="3 4">CGMCC 1.7005</strain>
    </source>
</reference>
<evidence type="ECO:0000256" key="1">
    <source>
        <dbReference type="SAM" id="SignalP"/>
    </source>
</evidence>
<proteinExistence type="predicted"/>
<keyword evidence="4" id="KW-1185">Reference proteome</keyword>
<dbReference type="EMBL" id="FPAS01000003">
    <property type="protein sequence ID" value="SFT77239.1"/>
    <property type="molecule type" value="Genomic_DNA"/>
</dbReference>
<dbReference type="RefSeq" id="WP_139230351.1">
    <property type="nucleotide sequence ID" value="NZ_FPAS01000003.1"/>
</dbReference>
<evidence type="ECO:0000313" key="3">
    <source>
        <dbReference type="EMBL" id="SFT77239.1"/>
    </source>
</evidence>
<feature type="domain" description="DUF5777" evidence="2">
    <location>
        <begin position="28"/>
        <end position="286"/>
    </location>
</feature>
<protein>
    <recommendedName>
        <fullName evidence="2">DUF5777 domain-containing protein</fullName>
    </recommendedName>
</protein>
<dbReference type="AlphaFoldDB" id="A0A1I7AQK5"/>
<keyword evidence="1" id="KW-0732">Signal</keyword>
<gene>
    <name evidence="3" type="ORF">SAMN05216474_2316</name>
</gene>
<dbReference type="OrthoDB" id="1117410at2"/>
<organism evidence="3 4">
    <name type="scientific">Lishizhenia tianjinensis</name>
    <dbReference type="NCBI Taxonomy" id="477690"/>
    <lineage>
        <taxon>Bacteria</taxon>
        <taxon>Pseudomonadati</taxon>
        <taxon>Bacteroidota</taxon>
        <taxon>Flavobacteriia</taxon>
        <taxon>Flavobacteriales</taxon>
        <taxon>Crocinitomicaceae</taxon>
        <taxon>Lishizhenia</taxon>
    </lineage>
</organism>
<dbReference type="InterPro" id="IPR045916">
    <property type="entry name" value="DUF5777"/>
</dbReference>